<feature type="transmembrane region" description="Helical" evidence="6">
    <location>
        <begin position="139"/>
        <end position="158"/>
    </location>
</feature>
<feature type="transmembrane region" description="Helical" evidence="6">
    <location>
        <begin position="41"/>
        <end position="63"/>
    </location>
</feature>
<dbReference type="InterPro" id="IPR051633">
    <property type="entry name" value="AceTr"/>
</dbReference>
<dbReference type="PANTHER" id="PTHR31123:SF7">
    <property type="entry name" value="MARVEL DOMAIN-CONTAINING PROTEIN"/>
    <property type="match status" value="1"/>
</dbReference>
<organism evidence="7 8">
    <name type="scientific">Penicillium steckii</name>
    <dbReference type="NCBI Taxonomy" id="303698"/>
    <lineage>
        <taxon>Eukaryota</taxon>
        <taxon>Fungi</taxon>
        <taxon>Dikarya</taxon>
        <taxon>Ascomycota</taxon>
        <taxon>Pezizomycotina</taxon>
        <taxon>Eurotiomycetes</taxon>
        <taxon>Eurotiomycetidae</taxon>
        <taxon>Eurotiales</taxon>
        <taxon>Aspergillaceae</taxon>
        <taxon>Penicillium</taxon>
    </lineage>
</organism>
<comment type="caution">
    <text evidence="7">The sequence shown here is derived from an EMBL/GenBank/DDBJ whole genome shotgun (WGS) entry which is preliminary data.</text>
</comment>
<dbReference type="GO" id="GO:0015123">
    <property type="term" value="F:acetate transmembrane transporter activity"/>
    <property type="evidence" value="ECO:0007669"/>
    <property type="project" value="TreeGrafter"/>
</dbReference>
<evidence type="ECO:0000256" key="6">
    <source>
        <dbReference type="SAM" id="Phobius"/>
    </source>
</evidence>
<accession>A0A1V6TA07</accession>
<dbReference type="EMBL" id="MLKD01000010">
    <property type="protein sequence ID" value="OQE22493.1"/>
    <property type="molecule type" value="Genomic_DNA"/>
</dbReference>
<reference evidence="8" key="1">
    <citation type="journal article" date="2017" name="Nat. Microbiol.">
        <title>Global analysis of biosynthetic gene clusters reveals vast potential of secondary metabolite production in Penicillium species.</title>
        <authorList>
            <person name="Nielsen J.C."/>
            <person name="Grijseels S."/>
            <person name="Prigent S."/>
            <person name="Ji B."/>
            <person name="Dainat J."/>
            <person name="Nielsen K.F."/>
            <person name="Frisvad J.C."/>
            <person name="Workman M."/>
            <person name="Nielsen J."/>
        </authorList>
    </citation>
    <scope>NUCLEOTIDE SEQUENCE [LARGE SCALE GENOMIC DNA]</scope>
    <source>
        <strain evidence="8">IBT 24891</strain>
    </source>
</reference>
<evidence type="ECO:0000256" key="5">
    <source>
        <dbReference type="ARBA" id="ARBA00023136"/>
    </source>
</evidence>
<comment type="subcellular location">
    <subcellularLocation>
        <location evidence="1">Membrane</location>
        <topology evidence="1">Multi-pass membrane protein</topology>
    </subcellularLocation>
</comment>
<sequence length="246" mass="26371">MASTISQDTSNVNEKPADTIDIEGRSDEKLPTVQIQAPKSLGAGSALALGAFGTTLTTLSLSLMEWRGVTTDNVFVGNFFFIAAFGLVVTAQWELSIGNGFAYTVFSAFGLFYAGYGALLTPAFGVVESYGGQTAEYNNAVGFFMILWTVFVFTFLVASLPSNIAYILVFLFVDLGFLTVAASYFAAADGHQASSIALKKSGGVFCFLAGLVGWYIVFHLLLQDSLLDIPLGDTSRFFGKRKNKAQ</sequence>
<dbReference type="PANTHER" id="PTHR31123">
    <property type="entry name" value="ACCUMULATION OF DYADS PROTEIN 2-RELATED"/>
    <property type="match status" value="1"/>
</dbReference>
<feature type="transmembrane region" description="Helical" evidence="6">
    <location>
        <begin position="202"/>
        <end position="222"/>
    </location>
</feature>
<dbReference type="AlphaFoldDB" id="A0A1V6TA07"/>
<evidence type="ECO:0000313" key="8">
    <source>
        <dbReference type="Proteomes" id="UP000191285"/>
    </source>
</evidence>
<keyword evidence="8" id="KW-1185">Reference proteome</keyword>
<comment type="similarity">
    <text evidence="2">Belongs to the acetate uptake transporter (AceTr) (TC 2.A.96) family.</text>
</comment>
<dbReference type="InterPro" id="IPR000791">
    <property type="entry name" value="Gpr1/Fun34/SatP-like"/>
</dbReference>
<evidence type="ECO:0000256" key="2">
    <source>
        <dbReference type="ARBA" id="ARBA00005587"/>
    </source>
</evidence>
<dbReference type="GO" id="GO:0005886">
    <property type="term" value="C:plasma membrane"/>
    <property type="evidence" value="ECO:0007669"/>
    <property type="project" value="TreeGrafter"/>
</dbReference>
<keyword evidence="5 6" id="KW-0472">Membrane</keyword>
<evidence type="ECO:0000256" key="1">
    <source>
        <dbReference type="ARBA" id="ARBA00004141"/>
    </source>
</evidence>
<keyword evidence="3 6" id="KW-0812">Transmembrane</keyword>
<evidence type="ECO:0000256" key="3">
    <source>
        <dbReference type="ARBA" id="ARBA00022692"/>
    </source>
</evidence>
<name>A0A1V6TA07_9EURO</name>
<protein>
    <submittedName>
        <fullName evidence="7">Uncharacterized protein</fullName>
    </submittedName>
</protein>
<feature type="transmembrane region" description="Helical" evidence="6">
    <location>
        <begin position="164"/>
        <end position="190"/>
    </location>
</feature>
<dbReference type="Proteomes" id="UP000191285">
    <property type="component" value="Unassembled WGS sequence"/>
</dbReference>
<gene>
    <name evidence="7" type="ORF">PENSTE_c010G06298</name>
</gene>
<feature type="transmembrane region" description="Helical" evidence="6">
    <location>
        <begin position="101"/>
        <end position="127"/>
    </location>
</feature>
<keyword evidence="4 6" id="KW-1133">Transmembrane helix</keyword>
<dbReference type="Pfam" id="PF01184">
    <property type="entry name" value="Gpr1_Fun34_YaaH"/>
    <property type="match status" value="1"/>
</dbReference>
<evidence type="ECO:0000256" key="4">
    <source>
        <dbReference type="ARBA" id="ARBA00022989"/>
    </source>
</evidence>
<proteinExistence type="inferred from homology"/>
<dbReference type="OrthoDB" id="3648309at2759"/>
<evidence type="ECO:0000313" key="7">
    <source>
        <dbReference type="EMBL" id="OQE22493.1"/>
    </source>
</evidence>
<feature type="transmembrane region" description="Helical" evidence="6">
    <location>
        <begin position="75"/>
        <end position="95"/>
    </location>
</feature>